<gene>
    <name evidence="2" type="primary">12.9 kDa</name>
</gene>
<proteinExistence type="predicted"/>
<name>A0A1B0XBA2_ADEE1</name>
<evidence type="ECO:0000313" key="3">
    <source>
        <dbReference type="Proteomes" id="UP000138550"/>
    </source>
</evidence>
<protein>
    <submittedName>
        <fullName evidence="2">Uncharacterized protein</fullName>
    </submittedName>
</protein>
<sequence>MHVGDSVAPHGPDEGQVGDHALGEHGLLDLREGLLEVLQVQEAVVGGRVDSVAAVGHDAPVHEVLRGGQDLRVGEATVGSHVEDVIVANTHQVLVAHQEVRRRVEVQRPVASDGFARREVH</sequence>
<feature type="region of interest" description="Disordered" evidence="1">
    <location>
        <begin position="1"/>
        <end position="22"/>
    </location>
</feature>
<dbReference type="EMBL" id="KU133477">
    <property type="protein sequence ID" value="ANG08554.1"/>
    <property type="molecule type" value="Genomic_DNA"/>
</dbReference>
<organismHost>
    <name type="scientific">Equus caballus</name>
    <name type="common">Horse</name>
    <dbReference type="NCBI Taxonomy" id="9796"/>
</organismHost>
<dbReference type="Proteomes" id="UP000138550">
    <property type="component" value="Segment"/>
</dbReference>
<reference evidence="2 3" key="1">
    <citation type="submission" date="2015-11" db="EMBL/GenBank/DDBJ databases">
        <title>Next-gen sequencing and molecular characterization of equine adenovirus serotype 1 isolated from healthy equines in India.</title>
        <authorList>
            <person name="Appaiahgari M.B."/>
            <person name="Gulati B.R."/>
            <person name="Singh A."/>
            <person name="Kathaperumal K."/>
            <person name="Vrati S."/>
        </authorList>
    </citation>
    <scope>NUCLEOTIDE SEQUENCE [LARGE SCALE GENOMIC DNA]</scope>
    <source>
        <strain evidence="2">H9NS</strain>
    </source>
</reference>
<evidence type="ECO:0000256" key="1">
    <source>
        <dbReference type="SAM" id="MobiDB-lite"/>
    </source>
</evidence>
<evidence type="ECO:0000313" key="2">
    <source>
        <dbReference type="EMBL" id="ANG08554.1"/>
    </source>
</evidence>
<accession>A0A1B0XBA2</accession>
<organism evidence="2 3">
    <name type="scientific">Equine adenovirus A serotype 1</name>
    <name type="common">EAdV-1</name>
    <name type="synonym">Equine adenovirus 1</name>
    <dbReference type="NCBI Taxonomy" id="46916"/>
    <lineage>
        <taxon>Viruses</taxon>
        <taxon>Varidnaviria</taxon>
        <taxon>Bamfordvirae</taxon>
        <taxon>Preplasmiviricota</taxon>
        <taxon>Polisuviricotina</taxon>
        <taxon>Pharingeaviricetes</taxon>
        <taxon>Rowavirales</taxon>
        <taxon>Adenoviridae</taxon>
        <taxon>Mastadenovirus</taxon>
        <taxon>Mastadenovirus equi</taxon>
        <taxon>Equine mastadenovirus A</taxon>
    </lineage>
</organism>